<keyword evidence="3" id="KW-1185">Reference proteome</keyword>
<accession>A0A653I322</accession>
<proteinExistence type="predicted"/>
<dbReference type="PANTHER" id="PTHR13887">
    <property type="entry name" value="GLUTATHIONE S-TRANSFERASE KAPPA"/>
    <property type="match status" value="1"/>
</dbReference>
<evidence type="ECO:0000259" key="1">
    <source>
        <dbReference type="Pfam" id="PF01323"/>
    </source>
</evidence>
<dbReference type="Proteomes" id="UP000439752">
    <property type="component" value="Unassembled WGS sequence"/>
</dbReference>
<dbReference type="Pfam" id="PF01323">
    <property type="entry name" value="DSBA"/>
    <property type="match status" value="1"/>
</dbReference>
<reference evidence="2 3" key="1">
    <citation type="submission" date="2019-10" db="EMBL/GenBank/DDBJ databases">
        <authorList>
            <person name="Karimi E."/>
        </authorList>
    </citation>
    <scope>NUCLEOTIDE SEQUENCE [LARGE SCALE GENOMIC DNA]</scope>
    <source>
        <strain evidence="2">Exiguobacterium sp. 9Y</strain>
    </source>
</reference>
<dbReference type="SUPFAM" id="SSF52833">
    <property type="entry name" value="Thioredoxin-like"/>
    <property type="match status" value="1"/>
</dbReference>
<sequence length="227" mass="25164">MKVEVWSDYACPFCYIGKKRLEKAIEANGMKNVEVEFKSFELDSNAPAEPTMGLYEILASKYGTTVDEARNMSQGIVESAKADGLMYEMDRVVPANTFEAHRLTQLAKKHGKMDEISEALFQSYFMKGENLNDSSVLTRVAQEVGLDSDMVQAFLASDTSTTEVREEEDMARELGVTGVPFFVFDRKYAISGAQPVEAFTQVMDRIQAEQKIEVVADGDACGVDGCN</sequence>
<gene>
    <name evidence="2" type="ORF">EXIGUO9Y_110032</name>
</gene>
<dbReference type="GO" id="GO:0016491">
    <property type="term" value="F:oxidoreductase activity"/>
    <property type="evidence" value="ECO:0007669"/>
    <property type="project" value="InterPro"/>
</dbReference>
<dbReference type="InterPro" id="IPR001853">
    <property type="entry name" value="DSBA-like_thioredoxin_dom"/>
</dbReference>
<evidence type="ECO:0000313" key="2">
    <source>
        <dbReference type="EMBL" id="VWX33224.1"/>
    </source>
</evidence>
<feature type="domain" description="DSBA-like thioredoxin" evidence="1">
    <location>
        <begin position="3"/>
        <end position="202"/>
    </location>
</feature>
<organism evidence="2 3">
    <name type="scientific">Exiguobacterium oxidotolerans</name>
    <dbReference type="NCBI Taxonomy" id="223958"/>
    <lineage>
        <taxon>Bacteria</taxon>
        <taxon>Bacillati</taxon>
        <taxon>Bacillota</taxon>
        <taxon>Bacilli</taxon>
        <taxon>Bacillales</taxon>
        <taxon>Bacillales Family XII. Incertae Sedis</taxon>
        <taxon>Exiguobacterium</taxon>
    </lineage>
</organism>
<dbReference type="EMBL" id="CABWKQ010000003">
    <property type="protein sequence ID" value="VWX33224.1"/>
    <property type="molecule type" value="Genomic_DNA"/>
</dbReference>
<dbReference type="CDD" id="cd03024">
    <property type="entry name" value="DsbA_FrnE"/>
    <property type="match status" value="1"/>
</dbReference>
<dbReference type="RefSeq" id="WP_159172709.1">
    <property type="nucleotide sequence ID" value="NZ_LR732308.1"/>
</dbReference>
<name>A0A653I322_9BACL</name>
<dbReference type="AlphaFoldDB" id="A0A653I322"/>
<dbReference type="Gene3D" id="3.40.30.10">
    <property type="entry name" value="Glutaredoxin"/>
    <property type="match status" value="1"/>
</dbReference>
<dbReference type="PANTHER" id="PTHR13887:SF41">
    <property type="entry name" value="THIOREDOXIN SUPERFAMILY PROTEIN"/>
    <property type="match status" value="1"/>
</dbReference>
<evidence type="ECO:0000313" key="3">
    <source>
        <dbReference type="Proteomes" id="UP000439752"/>
    </source>
</evidence>
<protein>
    <submittedName>
        <fullName evidence="2">Disulfide bond formation protein DsbA</fullName>
    </submittedName>
</protein>
<dbReference type="InterPro" id="IPR036249">
    <property type="entry name" value="Thioredoxin-like_sf"/>
</dbReference>